<organism evidence="6 7">
    <name type="scientific">Rhodanobacter panaciterrae</name>
    <dbReference type="NCBI Taxonomy" id="490572"/>
    <lineage>
        <taxon>Bacteria</taxon>
        <taxon>Pseudomonadati</taxon>
        <taxon>Pseudomonadota</taxon>
        <taxon>Gammaproteobacteria</taxon>
        <taxon>Lysobacterales</taxon>
        <taxon>Rhodanobacteraceae</taxon>
        <taxon>Rhodanobacter</taxon>
    </lineage>
</organism>
<accession>A0ABQ2ZL22</accession>
<dbReference type="Pfam" id="PF03865">
    <property type="entry name" value="ShlB"/>
    <property type="match status" value="1"/>
</dbReference>
<feature type="domain" description="Polypeptide-transport-associated ShlB-type" evidence="5">
    <location>
        <begin position="36"/>
        <end position="102"/>
    </location>
</feature>
<dbReference type="Gene3D" id="2.40.160.50">
    <property type="entry name" value="membrane protein fhac: a member of the omp85/tpsb transporter family"/>
    <property type="match status" value="1"/>
</dbReference>
<keyword evidence="1" id="KW-0472">Membrane</keyword>
<sequence length="526" mass="57048">MKDRDAQAAQKIAVQGFRVTGVADHASLGVTPASIQAVADAQYQQFASKAGGPVELTFAEMQGVADKIVERYRTAGFIVSNAFLPAQTIGPDHIVEIQVLEGKIGKIIVKGTKRYQPDIISAPAEKLRGKPLQKGDVDTALLYARDLPGVTVASTFQPGDHTGDTDLVMVANEAKRPYKITLGANNYGTDLTGQYRAQAGLEWDSPLHIGDTFNANVDYALDPNNNVYGALSYRAPLPTVPGLSAVVGASRSELQVNTGHFAALDVKGPTSLFYGGVDWKFINRDGLQSVATAHLISEESQLNSLGFSLSDEKFNLAEFTYGLMHTDRRFGGVDILQVGLRKSINDKSAEPDLVSPQHASNFVVGKVSYTRLQFLTKSQRLYFKFVGQYTNNALIPLEQFVLGGPDSTRAYPIADALRDRGFYTSLEYHVDAPGFGNVVSPFYGRPWRELLEFEVFVDYSKGYSAGANKLITPATATLSGAGAGLIFRLPRFNQFALHLDGAVPLSSQNASDGKGFHIYCGFSFTY</sequence>
<keyword evidence="7" id="KW-1185">Reference proteome</keyword>
<dbReference type="Pfam" id="PF08479">
    <property type="entry name" value="POTRA_2"/>
    <property type="match status" value="1"/>
</dbReference>
<proteinExistence type="predicted"/>
<gene>
    <name evidence="6" type="ORF">GCM10008098_04390</name>
</gene>
<keyword evidence="2" id="KW-0812">Transmembrane</keyword>
<evidence type="ECO:0000256" key="3">
    <source>
        <dbReference type="ARBA" id="ARBA00023237"/>
    </source>
</evidence>
<dbReference type="PANTHER" id="PTHR34597:SF6">
    <property type="entry name" value="BLR6126 PROTEIN"/>
    <property type="match status" value="1"/>
</dbReference>
<comment type="caution">
    <text evidence="6">The sequence shown here is derived from an EMBL/GenBank/DDBJ whole genome shotgun (WGS) entry which is preliminary data.</text>
</comment>
<evidence type="ECO:0000313" key="6">
    <source>
        <dbReference type="EMBL" id="GGY16258.1"/>
    </source>
</evidence>
<evidence type="ECO:0000313" key="7">
    <source>
        <dbReference type="Proteomes" id="UP000621898"/>
    </source>
</evidence>
<name>A0ABQ2ZL22_9GAMM</name>
<dbReference type="InterPro" id="IPR051544">
    <property type="entry name" value="TPS_OM_transporter"/>
</dbReference>
<dbReference type="EMBL" id="BMXT01000001">
    <property type="protein sequence ID" value="GGY16258.1"/>
    <property type="molecule type" value="Genomic_DNA"/>
</dbReference>
<dbReference type="Proteomes" id="UP000621898">
    <property type="component" value="Unassembled WGS sequence"/>
</dbReference>
<dbReference type="InterPro" id="IPR013686">
    <property type="entry name" value="Polypept-transport_assoc_ShlB"/>
</dbReference>
<dbReference type="PANTHER" id="PTHR34597">
    <property type="entry name" value="SLR1661 PROTEIN"/>
    <property type="match status" value="1"/>
</dbReference>
<dbReference type="InterPro" id="IPR005565">
    <property type="entry name" value="Hemolysn_activator_HlyB_C"/>
</dbReference>
<keyword evidence="3" id="KW-0998">Cell outer membrane</keyword>
<protein>
    <recommendedName>
        <fullName evidence="8">Hemolysin activation/secretion protein</fullName>
    </recommendedName>
</protein>
<evidence type="ECO:0000256" key="1">
    <source>
        <dbReference type="ARBA" id="ARBA00022452"/>
    </source>
</evidence>
<evidence type="ECO:0008006" key="8">
    <source>
        <dbReference type="Google" id="ProtNLM"/>
    </source>
</evidence>
<evidence type="ECO:0000259" key="4">
    <source>
        <dbReference type="Pfam" id="PF03865"/>
    </source>
</evidence>
<feature type="domain" description="Haemolysin activator HlyB C-terminal" evidence="4">
    <location>
        <begin position="164"/>
        <end position="431"/>
    </location>
</feature>
<dbReference type="Gene3D" id="3.10.20.310">
    <property type="entry name" value="membrane protein fhac"/>
    <property type="match status" value="1"/>
</dbReference>
<reference evidence="7" key="1">
    <citation type="journal article" date="2019" name="Int. J. Syst. Evol. Microbiol.">
        <title>The Global Catalogue of Microorganisms (GCM) 10K type strain sequencing project: providing services to taxonomists for standard genome sequencing and annotation.</title>
        <authorList>
            <consortium name="The Broad Institute Genomics Platform"/>
            <consortium name="The Broad Institute Genome Sequencing Center for Infectious Disease"/>
            <person name="Wu L."/>
            <person name="Ma J."/>
        </authorList>
    </citation>
    <scope>NUCLEOTIDE SEQUENCE [LARGE SCALE GENOMIC DNA]</scope>
    <source>
        <strain evidence="7">KCTC 22232</strain>
    </source>
</reference>
<evidence type="ECO:0000259" key="5">
    <source>
        <dbReference type="Pfam" id="PF08479"/>
    </source>
</evidence>
<keyword evidence="1" id="KW-1134">Transmembrane beta strand</keyword>
<evidence type="ECO:0000256" key="2">
    <source>
        <dbReference type="ARBA" id="ARBA00022692"/>
    </source>
</evidence>